<dbReference type="AlphaFoldDB" id="A0A8J5GXD4"/>
<evidence type="ECO:0000256" key="2">
    <source>
        <dbReference type="ARBA" id="ARBA00022475"/>
    </source>
</evidence>
<keyword evidence="15" id="KW-1185">Reference proteome</keyword>
<proteinExistence type="inferred from homology"/>
<name>A0A8J5GXD4_ZINOF</name>
<dbReference type="Pfam" id="PF03031">
    <property type="entry name" value="NIF"/>
    <property type="match status" value="1"/>
</dbReference>
<dbReference type="EMBL" id="JACMSC010000008">
    <property type="protein sequence ID" value="KAG6511224.1"/>
    <property type="molecule type" value="Genomic_DNA"/>
</dbReference>
<keyword evidence="2" id="KW-1003">Cell membrane</keyword>
<sequence>MNCKKFLQFIKEKKKRILDQKEAPLKWKKKLKAAAKAKTDAEARETKLKASTKHKRRSYSESDSGNEDNITVSSHAMPTDELSQSLHRRPSSSVVSAVAEYSRRPVQPSPEGRSNTSLRINNCDEFPSCIGSCPLFAGQRFPMMVRAAGQNEALCLGGILISRMYGYGYITDLRSFISGLVKLKRVAPHGPSASSNWLRHSTRVYRERDPQKWPLVVASSGTAPRNTHPGSRARGGEAWLVGFPARALARAERHAAESDRSSPRVADVAAGLNGPCRILSVHCWSPDRIADVPFSGGETIVSSPASSFHSPLNFSSPLSLSPIPASSRGRESEGGRRAGNFEYGKDGLAIADNEYPAGRGIKVLEIHQIFSENDSNLSLQTSAEIGNFCASESRLTIVPTRSWQCCNVKMDHKEVRMWTLHMNANDIVEKTDLEKLKLLNTQVRKQATEGHKNVCFENTSDVPSNSMISGLQWPPLDNAMKYITELFLDIILVWDGSLGSSKISISSTEIMLHSQMPGLSMKRKSNEGCLRLHSVHARQRLTRRSEKFSSQINTEVEISDQCHQIDDGQYSKEIITSAAESGSLSRTTESDGASTLFLNWSSLSPDVLSIETLGSLTTFLTSEEETIFSPNFEDGDSQLANHGDGVKDGTSELPNLVTDEGDNGITGLTDYEACSLLDICFSDSVPSLPFHSCMGFPDVSFHHCELTNSDILIDVAEKYVLLPFPEKIMETSGIHSNESIEEIMLNSDDACFYIATHQEFDMNCQSGDLRETECFNPQLDFRFSHHIQAIPSGCPLLPEIETQERKPITLVLDLDETLVHSSLEHCDDVDFTFSVFFNMKKQTVYVKRRPFLQMFLERVAQMFEIVIFTASLSIYAAQLLDILDPEQRIISRRIYRESCIFSDGCYTKDLTILGVDLAKVVIIDNTPQVFHLQVNNGIPIKSWFDDPSDLALVQLLPFLESLVDADDVRPIIAKKFGSTTNKIFELLILSLLNQQQALQSMAALEEHASLQSANAMPEMDVITPIATVPVVNPTATTTTTPVYNPFPTMTPYSTPASSSSSGQSWCVASQTASQASLQVALDYACGYGGADCSSIQKGGGCFDPDTMRDHASYAFNDYYQRKPNPTSCDFAGTAIITSVDPSKLPKYSQQTSSSSRRFFNYLSQSDSTSSSVLNTRYPYGSNVYGSSVPPTTSSSISISNGRSLLHISLIFITLSLNSFAEQGIQ</sequence>
<gene>
    <name evidence="14" type="ORF">ZIOFF_029281</name>
</gene>
<dbReference type="PANTHER" id="PTHR12210">
    <property type="entry name" value="DULLARD PROTEIN PHOSPHATASE"/>
    <property type="match status" value="1"/>
</dbReference>
<accession>A0A8J5GXD4</accession>
<dbReference type="Proteomes" id="UP000734854">
    <property type="component" value="Unassembled WGS sequence"/>
</dbReference>
<evidence type="ECO:0000313" key="14">
    <source>
        <dbReference type="EMBL" id="KAG6511224.1"/>
    </source>
</evidence>
<comment type="subcellular location">
    <subcellularLocation>
        <location evidence="1">Cell membrane</location>
        <topology evidence="1">Lipid-anchor</topology>
        <topology evidence="1">GPI-anchor</topology>
    </subcellularLocation>
</comment>
<dbReference type="Gene3D" id="3.40.50.1000">
    <property type="entry name" value="HAD superfamily/HAD-like"/>
    <property type="match status" value="1"/>
</dbReference>
<reference evidence="14 15" key="1">
    <citation type="submission" date="2020-08" db="EMBL/GenBank/DDBJ databases">
        <title>Plant Genome Project.</title>
        <authorList>
            <person name="Zhang R.-G."/>
        </authorList>
    </citation>
    <scope>NUCLEOTIDE SEQUENCE [LARGE SCALE GENOMIC DNA]</scope>
    <source>
        <tissue evidence="14">Rhizome</tissue>
    </source>
</reference>
<protein>
    <recommendedName>
        <fullName evidence="13">FCP1 homology domain-containing protein</fullName>
    </recommendedName>
</protein>
<keyword evidence="6" id="KW-0904">Protein phosphatase</keyword>
<dbReference type="CDD" id="cd07521">
    <property type="entry name" value="HAD_FCP1-like"/>
    <property type="match status" value="1"/>
</dbReference>
<feature type="domain" description="FCP1 homology" evidence="13">
    <location>
        <begin position="803"/>
        <end position="962"/>
    </location>
</feature>
<dbReference type="FunFam" id="3.40.50.1000:FF:000015">
    <property type="entry name" value="CTD small phosphatase-like protein 2"/>
    <property type="match status" value="1"/>
</dbReference>
<dbReference type="InterPro" id="IPR036412">
    <property type="entry name" value="HAD-like_sf"/>
</dbReference>
<evidence type="ECO:0000313" key="15">
    <source>
        <dbReference type="Proteomes" id="UP000734854"/>
    </source>
</evidence>
<dbReference type="FunFam" id="1.20.58.1040:FF:000001">
    <property type="entry name" value="Glucan endo-1,3-beta-glucosidase 4"/>
    <property type="match status" value="1"/>
</dbReference>
<keyword evidence="5" id="KW-0378">Hydrolase</keyword>
<keyword evidence="7" id="KW-0472">Membrane</keyword>
<feature type="region of interest" description="Disordered" evidence="12">
    <location>
        <begin position="321"/>
        <end position="340"/>
    </location>
</feature>
<evidence type="ECO:0000259" key="13">
    <source>
        <dbReference type="PROSITE" id="PS50969"/>
    </source>
</evidence>
<dbReference type="SMART" id="SM00577">
    <property type="entry name" value="CPDc"/>
    <property type="match status" value="1"/>
</dbReference>
<dbReference type="SMART" id="SM00768">
    <property type="entry name" value="X8"/>
    <property type="match status" value="1"/>
</dbReference>
<feature type="compositionally biased region" description="Basic and acidic residues" evidence="12">
    <location>
        <begin position="37"/>
        <end position="48"/>
    </location>
</feature>
<dbReference type="GO" id="GO:0005886">
    <property type="term" value="C:plasma membrane"/>
    <property type="evidence" value="ECO:0007669"/>
    <property type="project" value="UniProtKB-SubCell"/>
</dbReference>
<dbReference type="SUPFAM" id="SSF56784">
    <property type="entry name" value="HAD-like"/>
    <property type="match status" value="1"/>
</dbReference>
<dbReference type="InterPro" id="IPR050365">
    <property type="entry name" value="TIM50"/>
</dbReference>
<dbReference type="InterPro" id="IPR011948">
    <property type="entry name" value="Dullard_phosphatase"/>
</dbReference>
<keyword evidence="3" id="KW-0336">GPI-anchor</keyword>
<dbReference type="InterPro" id="IPR004274">
    <property type="entry name" value="FCP1_dom"/>
</dbReference>
<dbReference type="Gene3D" id="1.20.58.1040">
    <property type="match status" value="1"/>
</dbReference>
<evidence type="ECO:0000256" key="9">
    <source>
        <dbReference type="ARBA" id="ARBA00023180"/>
    </source>
</evidence>
<dbReference type="InterPro" id="IPR023214">
    <property type="entry name" value="HAD_sf"/>
</dbReference>
<keyword evidence="9" id="KW-0325">Glycoprotein</keyword>
<evidence type="ECO:0000256" key="4">
    <source>
        <dbReference type="ARBA" id="ARBA00022729"/>
    </source>
</evidence>
<evidence type="ECO:0000256" key="7">
    <source>
        <dbReference type="ARBA" id="ARBA00023136"/>
    </source>
</evidence>
<evidence type="ECO:0000256" key="8">
    <source>
        <dbReference type="ARBA" id="ARBA00023157"/>
    </source>
</evidence>
<dbReference type="GO" id="GO:0009506">
    <property type="term" value="C:plasmodesma"/>
    <property type="evidence" value="ECO:0007669"/>
    <property type="project" value="UniProtKB-ARBA"/>
</dbReference>
<organism evidence="14 15">
    <name type="scientific">Zingiber officinale</name>
    <name type="common">Ginger</name>
    <name type="synonym">Amomum zingiber</name>
    <dbReference type="NCBI Taxonomy" id="94328"/>
    <lineage>
        <taxon>Eukaryota</taxon>
        <taxon>Viridiplantae</taxon>
        <taxon>Streptophyta</taxon>
        <taxon>Embryophyta</taxon>
        <taxon>Tracheophyta</taxon>
        <taxon>Spermatophyta</taxon>
        <taxon>Magnoliopsida</taxon>
        <taxon>Liliopsida</taxon>
        <taxon>Zingiberales</taxon>
        <taxon>Zingiberaceae</taxon>
        <taxon>Zingiber</taxon>
    </lineage>
</organism>
<comment type="caution">
    <text evidence="14">The sequence shown here is derived from an EMBL/GenBank/DDBJ whole genome shotgun (WGS) entry which is preliminary data.</text>
</comment>
<evidence type="ECO:0000256" key="5">
    <source>
        <dbReference type="ARBA" id="ARBA00022801"/>
    </source>
</evidence>
<evidence type="ECO:0000256" key="1">
    <source>
        <dbReference type="ARBA" id="ARBA00004609"/>
    </source>
</evidence>
<dbReference type="InterPro" id="IPR012946">
    <property type="entry name" value="X8"/>
</dbReference>
<dbReference type="GO" id="GO:0005634">
    <property type="term" value="C:nucleus"/>
    <property type="evidence" value="ECO:0007669"/>
    <property type="project" value="UniProtKB-ARBA"/>
</dbReference>
<evidence type="ECO:0000256" key="11">
    <source>
        <dbReference type="ARBA" id="ARBA00038355"/>
    </source>
</evidence>
<dbReference type="Pfam" id="PF07983">
    <property type="entry name" value="X8"/>
    <property type="match status" value="1"/>
</dbReference>
<keyword evidence="8" id="KW-1015">Disulfide bond</keyword>
<feature type="compositionally biased region" description="Polar residues" evidence="12">
    <location>
        <begin position="61"/>
        <end position="73"/>
    </location>
</feature>
<evidence type="ECO:0000256" key="12">
    <source>
        <dbReference type="SAM" id="MobiDB-lite"/>
    </source>
</evidence>
<dbReference type="GO" id="GO:0098552">
    <property type="term" value="C:side of membrane"/>
    <property type="evidence" value="ECO:0007669"/>
    <property type="project" value="UniProtKB-KW"/>
</dbReference>
<comment type="function">
    <text evidence="10">Probable phosphatase.</text>
</comment>
<evidence type="ECO:0000256" key="6">
    <source>
        <dbReference type="ARBA" id="ARBA00022912"/>
    </source>
</evidence>
<keyword evidence="3" id="KW-0449">Lipoprotein</keyword>
<dbReference type="PROSITE" id="PS50969">
    <property type="entry name" value="FCP1"/>
    <property type="match status" value="1"/>
</dbReference>
<keyword evidence="4" id="KW-0732">Signal</keyword>
<comment type="similarity">
    <text evidence="11">Belongs to the CTDSPL2 family.</text>
</comment>
<feature type="region of interest" description="Disordered" evidence="12">
    <location>
        <begin position="30"/>
        <end position="73"/>
    </location>
</feature>
<evidence type="ECO:0000256" key="3">
    <source>
        <dbReference type="ARBA" id="ARBA00022622"/>
    </source>
</evidence>
<evidence type="ECO:0000256" key="10">
    <source>
        <dbReference type="ARBA" id="ARBA00037324"/>
    </source>
</evidence>
<dbReference type="NCBIfam" id="TIGR02251">
    <property type="entry name" value="HIF-SF_euk"/>
    <property type="match status" value="1"/>
</dbReference>
<dbReference type="GO" id="GO:0004721">
    <property type="term" value="F:phosphoprotein phosphatase activity"/>
    <property type="evidence" value="ECO:0007669"/>
    <property type="project" value="UniProtKB-KW"/>
</dbReference>